<sequence>MASEYRDCTQRCCDPFKTHRKIVLSSLRPLPRLFVETSDPIYNFTQSSKICTNCLKKINKCDEPHKLFRKVESSGSDSSYTSNSSPMWRHSLKWPDKNKEIQRRDDCDFPLKMYTGAETSKETQHISPHIAAHKSFAAPTTIASTLPPLPPLPSVAVPGSGPQDFAHLSTTHKSGLSAHIPTYRVGIHDAPFLLSRHGHSSHSHFSKNTPQDLSAHSTAGAEKAIPMELTPHTSSHYKPLPHIQTVVSQGVNNSPVGTLMSAYQADRLSPYYRVPDSLINLQGPSAVLVSSFGGEVGVSTPHSISQTTSLVHAQSTMSAQNSATNLTTMPGVSLAASVSLPGGMSPAVNTTVSQSSLLPTDCVATPTVSSACAVSQAEVKKKRNEHLEQLKMSTGQGGDGSQQTVGPHRDLVRQALQAVVTHPQHKTGNDQEVIEYNYTAGDIAGNFSIPAILYLCIKTSTSSEFVWLPSNCFPYISKLCHRLVLYQVWY</sequence>
<keyword evidence="2" id="KW-1185">Reference proteome</keyword>
<name>A0A8J5MPI0_HOMAM</name>
<gene>
    <name evidence="1" type="ORF">Hamer_G011342</name>
</gene>
<dbReference type="Proteomes" id="UP000747542">
    <property type="component" value="Unassembled WGS sequence"/>
</dbReference>
<accession>A0A8J5MPI0</accession>
<reference evidence="1" key="1">
    <citation type="journal article" date="2021" name="Sci. Adv.">
        <title>The American lobster genome reveals insights on longevity, neural, and immune adaptations.</title>
        <authorList>
            <person name="Polinski J.M."/>
            <person name="Zimin A.V."/>
            <person name="Clark K.F."/>
            <person name="Kohn A.B."/>
            <person name="Sadowski N."/>
            <person name="Timp W."/>
            <person name="Ptitsyn A."/>
            <person name="Khanna P."/>
            <person name="Romanova D.Y."/>
            <person name="Williams P."/>
            <person name="Greenwood S.J."/>
            <person name="Moroz L.L."/>
            <person name="Walt D.R."/>
            <person name="Bodnar A.G."/>
        </authorList>
    </citation>
    <scope>NUCLEOTIDE SEQUENCE</scope>
    <source>
        <strain evidence="1">GMGI-L3</strain>
    </source>
</reference>
<comment type="caution">
    <text evidence="1">The sequence shown here is derived from an EMBL/GenBank/DDBJ whole genome shotgun (WGS) entry which is preliminary data.</text>
</comment>
<protein>
    <submittedName>
        <fullName evidence="1">Uncharacterized protein</fullName>
    </submittedName>
</protein>
<organism evidence="1 2">
    <name type="scientific">Homarus americanus</name>
    <name type="common">American lobster</name>
    <dbReference type="NCBI Taxonomy" id="6706"/>
    <lineage>
        <taxon>Eukaryota</taxon>
        <taxon>Metazoa</taxon>
        <taxon>Ecdysozoa</taxon>
        <taxon>Arthropoda</taxon>
        <taxon>Crustacea</taxon>
        <taxon>Multicrustacea</taxon>
        <taxon>Malacostraca</taxon>
        <taxon>Eumalacostraca</taxon>
        <taxon>Eucarida</taxon>
        <taxon>Decapoda</taxon>
        <taxon>Pleocyemata</taxon>
        <taxon>Astacidea</taxon>
        <taxon>Nephropoidea</taxon>
        <taxon>Nephropidae</taxon>
        <taxon>Homarus</taxon>
    </lineage>
</organism>
<dbReference type="AlphaFoldDB" id="A0A8J5MPI0"/>
<evidence type="ECO:0000313" key="1">
    <source>
        <dbReference type="EMBL" id="KAG7158677.1"/>
    </source>
</evidence>
<evidence type="ECO:0000313" key="2">
    <source>
        <dbReference type="Proteomes" id="UP000747542"/>
    </source>
</evidence>
<proteinExistence type="predicted"/>
<dbReference type="EMBL" id="JAHLQT010034478">
    <property type="protein sequence ID" value="KAG7158677.1"/>
    <property type="molecule type" value="Genomic_DNA"/>
</dbReference>